<proteinExistence type="inferred from homology"/>
<dbReference type="SUPFAM" id="SSF56176">
    <property type="entry name" value="FAD-binding/transporter-associated domain-like"/>
    <property type="match status" value="1"/>
</dbReference>
<name>A0A948TGC0_9GAMM</name>
<evidence type="ECO:0000256" key="5">
    <source>
        <dbReference type="ARBA" id="ARBA00040729"/>
    </source>
</evidence>
<dbReference type="SMART" id="SM00116">
    <property type="entry name" value="CBS"/>
    <property type="match status" value="2"/>
</dbReference>
<feature type="domain" description="CBS" evidence="7">
    <location>
        <begin position="136"/>
        <end position="193"/>
    </location>
</feature>
<dbReference type="InterPro" id="IPR016169">
    <property type="entry name" value="FAD-bd_PCMH_sub2"/>
</dbReference>
<dbReference type="PROSITE" id="PS51371">
    <property type="entry name" value="CBS"/>
    <property type="match status" value="2"/>
</dbReference>
<dbReference type="Gene3D" id="3.10.580.10">
    <property type="entry name" value="CBS-domain"/>
    <property type="match status" value="1"/>
</dbReference>
<dbReference type="FunFam" id="3.10.580.10:FF:000002">
    <property type="entry name" value="Magnesium/cobalt efflux protein CorC"/>
    <property type="match status" value="1"/>
</dbReference>
<dbReference type="InterPro" id="IPR005170">
    <property type="entry name" value="Transptr-assoc_dom"/>
</dbReference>
<evidence type="ECO:0000313" key="8">
    <source>
        <dbReference type="EMBL" id="MBU3844560.1"/>
    </source>
</evidence>
<evidence type="ECO:0000259" key="7">
    <source>
        <dbReference type="PROSITE" id="PS51371"/>
    </source>
</evidence>
<dbReference type="SUPFAM" id="SSF54631">
    <property type="entry name" value="CBS-domain pair"/>
    <property type="match status" value="1"/>
</dbReference>
<dbReference type="AlphaFoldDB" id="A0A948TGC0"/>
<dbReference type="PANTHER" id="PTHR22777:SF27">
    <property type="entry name" value="MAGNESIUM AND COBALT EFFLUX PROTEIN CORC"/>
    <property type="match status" value="1"/>
</dbReference>
<sequence length="287" mass="32159">MGSDNPATPSFLSKARERLMRSIFRGQPSNEKELAKVIEQASQDDIINEDTEDMIRGVFAITKRRITDIMIPRSQIVAIDMDCTIAAAIKTISESGHSRYPVSLEDKDHIQGILMAKDLLPIASESDKRIADYQHLLRKPVVVPESKRVDAMLKDFQKNRFHMAIVIDEYGGVCGLVTIEDILELIVGEINDEYEQEESSKDIVKTGENTYTVDGSTSIEDFTQYFHTQLPSIDVDTIAGLVIHSLGHIPHKDESTTINEFTFKVLSSNHHQVHQLLVTVNPPTAES</sequence>
<dbReference type="Pfam" id="PF00571">
    <property type="entry name" value="CBS"/>
    <property type="match status" value="2"/>
</dbReference>
<dbReference type="Pfam" id="PF03471">
    <property type="entry name" value="CorC_HlyC"/>
    <property type="match status" value="1"/>
</dbReference>
<dbReference type="InterPro" id="IPR000644">
    <property type="entry name" value="CBS_dom"/>
</dbReference>
<evidence type="ECO:0000256" key="6">
    <source>
        <dbReference type="PROSITE-ProRule" id="PRU00703"/>
    </source>
</evidence>
<evidence type="ECO:0000256" key="3">
    <source>
        <dbReference type="ARBA" id="ARBA00023122"/>
    </source>
</evidence>
<keyword evidence="2" id="KW-0677">Repeat</keyword>
<evidence type="ECO:0000256" key="4">
    <source>
        <dbReference type="ARBA" id="ARBA00037273"/>
    </source>
</evidence>
<accession>A0A948TGC0</accession>
<dbReference type="SMART" id="SM01091">
    <property type="entry name" value="CorC_HlyC"/>
    <property type="match status" value="1"/>
</dbReference>
<dbReference type="Proteomes" id="UP000733611">
    <property type="component" value="Unassembled WGS sequence"/>
</dbReference>
<dbReference type="InterPro" id="IPR046342">
    <property type="entry name" value="CBS_dom_sf"/>
</dbReference>
<evidence type="ECO:0000256" key="1">
    <source>
        <dbReference type="ARBA" id="ARBA00006337"/>
    </source>
</evidence>
<dbReference type="EMBL" id="JAHLFE010000136">
    <property type="protein sequence ID" value="MBU3844560.1"/>
    <property type="molecule type" value="Genomic_DNA"/>
</dbReference>
<dbReference type="PANTHER" id="PTHR22777">
    <property type="entry name" value="HEMOLYSIN-RELATED"/>
    <property type="match status" value="1"/>
</dbReference>
<reference evidence="8" key="2">
    <citation type="submission" date="2021-04" db="EMBL/GenBank/DDBJ databases">
        <authorList>
            <person name="Gilroy R."/>
        </authorList>
    </citation>
    <scope>NUCLEOTIDE SEQUENCE</scope>
    <source>
        <strain evidence="8">378</strain>
    </source>
</reference>
<gene>
    <name evidence="8" type="ORF">H9847_06810</name>
</gene>
<dbReference type="Gene3D" id="3.30.465.10">
    <property type="match status" value="1"/>
</dbReference>
<reference evidence="8" key="1">
    <citation type="journal article" date="2021" name="PeerJ">
        <title>Extensive microbial diversity within the chicken gut microbiome revealed by metagenomics and culture.</title>
        <authorList>
            <person name="Gilroy R."/>
            <person name="Ravi A."/>
            <person name="Getino M."/>
            <person name="Pursley I."/>
            <person name="Horton D.L."/>
            <person name="Alikhan N.F."/>
            <person name="Baker D."/>
            <person name="Gharbi K."/>
            <person name="Hall N."/>
            <person name="Watson M."/>
            <person name="Adriaenssens E.M."/>
            <person name="Foster-Nyarko E."/>
            <person name="Jarju S."/>
            <person name="Secka A."/>
            <person name="Antonio M."/>
            <person name="Oren A."/>
            <person name="Chaudhuri R.R."/>
            <person name="La Ragione R."/>
            <person name="Hildebrand F."/>
            <person name="Pallen M.J."/>
        </authorList>
    </citation>
    <scope>NUCLEOTIDE SEQUENCE</scope>
    <source>
        <strain evidence="8">378</strain>
    </source>
</reference>
<dbReference type="InterPro" id="IPR036318">
    <property type="entry name" value="FAD-bd_PCMH-like_sf"/>
</dbReference>
<organism evidence="8 9">
    <name type="scientific">Candidatus Anaerobiospirillum pullicola</name>
    <dbReference type="NCBI Taxonomy" id="2838451"/>
    <lineage>
        <taxon>Bacteria</taxon>
        <taxon>Pseudomonadati</taxon>
        <taxon>Pseudomonadota</taxon>
        <taxon>Gammaproteobacteria</taxon>
        <taxon>Aeromonadales</taxon>
        <taxon>Succinivibrionaceae</taxon>
        <taxon>Anaerobiospirillum</taxon>
    </lineage>
</organism>
<comment type="function">
    <text evidence="4">Plays a role in the transport of magnesium and cobalt ions.</text>
</comment>
<dbReference type="InterPro" id="IPR044751">
    <property type="entry name" value="Ion_transp-like_CBS"/>
</dbReference>
<evidence type="ECO:0000313" key="9">
    <source>
        <dbReference type="Proteomes" id="UP000733611"/>
    </source>
</evidence>
<keyword evidence="3 6" id="KW-0129">CBS domain</keyword>
<evidence type="ECO:0000256" key="2">
    <source>
        <dbReference type="ARBA" id="ARBA00022737"/>
    </source>
</evidence>
<dbReference type="CDD" id="cd04590">
    <property type="entry name" value="CBS_pair_CorC_HlyC_assoc"/>
    <property type="match status" value="1"/>
</dbReference>
<comment type="similarity">
    <text evidence="1">Belongs to the UPF0053 family.</text>
</comment>
<protein>
    <recommendedName>
        <fullName evidence="5">Magnesium and cobalt efflux protein CorC</fullName>
    </recommendedName>
</protein>
<dbReference type="GO" id="GO:0050660">
    <property type="term" value="F:flavin adenine dinucleotide binding"/>
    <property type="evidence" value="ECO:0007669"/>
    <property type="project" value="InterPro"/>
</dbReference>
<comment type="caution">
    <text evidence="8">The sequence shown here is derived from an EMBL/GenBank/DDBJ whole genome shotgun (WGS) entry which is preliminary data.</text>
</comment>
<dbReference type="GO" id="GO:0005886">
    <property type="term" value="C:plasma membrane"/>
    <property type="evidence" value="ECO:0007669"/>
    <property type="project" value="TreeGrafter"/>
</dbReference>
<feature type="domain" description="CBS" evidence="7">
    <location>
        <begin position="70"/>
        <end position="129"/>
    </location>
</feature>